<proteinExistence type="predicted"/>
<keyword evidence="2" id="KW-1185">Reference proteome</keyword>
<gene>
    <name evidence="1" type="ORF">ACFSUF_19655</name>
</gene>
<dbReference type="RefSeq" id="WP_377605689.1">
    <property type="nucleotide sequence ID" value="NZ_JBHUME010000013.1"/>
</dbReference>
<protein>
    <submittedName>
        <fullName evidence="1">Uncharacterized protein</fullName>
    </submittedName>
</protein>
<dbReference type="Proteomes" id="UP001597541">
    <property type="component" value="Unassembled WGS sequence"/>
</dbReference>
<reference evidence="2" key="1">
    <citation type="journal article" date="2019" name="Int. J. Syst. Evol. Microbiol.">
        <title>The Global Catalogue of Microorganisms (GCM) 10K type strain sequencing project: providing services to taxonomists for standard genome sequencing and annotation.</title>
        <authorList>
            <consortium name="The Broad Institute Genomics Platform"/>
            <consortium name="The Broad Institute Genome Sequencing Center for Infectious Disease"/>
            <person name="Wu L."/>
            <person name="Ma J."/>
        </authorList>
    </citation>
    <scope>NUCLEOTIDE SEQUENCE [LARGE SCALE GENOMIC DNA]</scope>
    <source>
        <strain evidence="2">KCTC 3950</strain>
    </source>
</reference>
<evidence type="ECO:0000313" key="1">
    <source>
        <dbReference type="EMBL" id="MFD2614631.1"/>
    </source>
</evidence>
<sequence length="282" mass="32861">MEEKELGVWAEPEGFFSVFRCTNQKYAEAFLKKGEIKFSTPSSWVKYAFEKGEGRGDKLEGTMATFHAHDIERIVQLNQKYGIYPDLIRMNMDQRVYLKRSRDMELPCFCMYLLKQSMFDCPSEEGKHKITATVPGSYFRDFMDNQDPQEVEKLDQFVKPAVIIINDFKEFERRIISALTAIGVKKEEVIISRVTYMDFDKYGEYGWWDFGQKSPMELTIKHTRFENQSEARIIVNTDDESIKKILAKPIEIGSLEDIATVSNTYLHEGMLIEATVDLYSYD</sequence>
<dbReference type="EMBL" id="JBHUME010000013">
    <property type="protein sequence ID" value="MFD2614631.1"/>
    <property type="molecule type" value="Genomic_DNA"/>
</dbReference>
<name>A0ABW5PHV8_9BACL</name>
<organism evidence="1 2">
    <name type="scientific">Paenibacillus gansuensis</name>
    <dbReference type="NCBI Taxonomy" id="306542"/>
    <lineage>
        <taxon>Bacteria</taxon>
        <taxon>Bacillati</taxon>
        <taxon>Bacillota</taxon>
        <taxon>Bacilli</taxon>
        <taxon>Bacillales</taxon>
        <taxon>Paenibacillaceae</taxon>
        <taxon>Paenibacillus</taxon>
    </lineage>
</organism>
<evidence type="ECO:0000313" key="2">
    <source>
        <dbReference type="Proteomes" id="UP001597541"/>
    </source>
</evidence>
<comment type="caution">
    <text evidence="1">The sequence shown here is derived from an EMBL/GenBank/DDBJ whole genome shotgun (WGS) entry which is preliminary data.</text>
</comment>
<accession>A0ABW5PHV8</accession>